<evidence type="ECO:0000259" key="3">
    <source>
        <dbReference type="SMART" id="SM01012"/>
    </source>
</evidence>
<keyword evidence="2" id="KW-0804">Transcription</keyword>
<evidence type="ECO:0000256" key="2">
    <source>
        <dbReference type="ARBA" id="ARBA00023163"/>
    </source>
</evidence>
<evidence type="ECO:0000256" key="1">
    <source>
        <dbReference type="ARBA" id="ARBA00023015"/>
    </source>
</evidence>
<sequence>MTVRPRNERDGAWAADVIAESVRGVGPGELPRRLCEVATRVLPVSSASVSLSGVGMPVPLSAGDDRAAELMEIQASLGEGPCLEAARTGAPVLVADLGAAPCAARWPVFAQQATAAGIQAVYALPLGDRAGCVGTLDLYRDAPGTLTARELHIAHLIAKVMTVALVYLPCGDEDDTRPGGTWLTELAHGHDQVFQAVGMIMARLRVGADEALARLRARAFAHGRTVPDLAHDVVAQREAFDRD</sequence>
<dbReference type="Proteomes" id="UP000194266">
    <property type="component" value="Unassembled WGS sequence"/>
</dbReference>
<evidence type="ECO:0000313" key="5">
    <source>
        <dbReference type="Proteomes" id="UP000194266"/>
    </source>
</evidence>
<protein>
    <submittedName>
        <fullName evidence="4">Diguanylate cyclase</fullName>
    </submittedName>
</protein>
<dbReference type="InterPro" id="IPR029016">
    <property type="entry name" value="GAF-like_dom_sf"/>
</dbReference>
<dbReference type="InterPro" id="IPR036388">
    <property type="entry name" value="WH-like_DNA-bd_sf"/>
</dbReference>
<dbReference type="InterPro" id="IPR003018">
    <property type="entry name" value="GAF"/>
</dbReference>
<reference evidence="4 5" key="1">
    <citation type="submission" date="2016-12" db="EMBL/GenBank/DDBJ databases">
        <title>Genome Mining:The Detection of Biosynthetic Gene Clusters to Aid in the Expression of Curamycin A produced by Streptomyces sp. strain CZA14.</title>
        <authorList>
            <person name="Durrell K.A."/>
            <person name="Kirby B.M."/>
            <person name="Khan W."/>
            <person name="Mthethwa T."/>
            <person name="Le Roes-Hill M."/>
        </authorList>
    </citation>
    <scope>NUCLEOTIDE SEQUENCE [LARGE SCALE GENOMIC DNA]</scope>
    <source>
        <strain evidence="4 5">CZA14</strain>
    </source>
</reference>
<dbReference type="InterPro" id="IPR005561">
    <property type="entry name" value="ANTAR"/>
</dbReference>
<comment type="caution">
    <text evidence="4">The sequence shown here is derived from an EMBL/GenBank/DDBJ whole genome shotgun (WGS) entry which is preliminary data.</text>
</comment>
<dbReference type="PIRSF" id="PIRSF036625">
    <property type="entry name" value="GAF_ANTAR"/>
    <property type="match status" value="1"/>
</dbReference>
<evidence type="ECO:0000313" key="4">
    <source>
        <dbReference type="EMBL" id="OSZ61446.1"/>
    </source>
</evidence>
<dbReference type="SUPFAM" id="SSF55781">
    <property type="entry name" value="GAF domain-like"/>
    <property type="match status" value="1"/>
</dbReference>
<dbReference type="Gene3D" id="3.30.450.40">
    <property type="match status" value="1"/>
</dbReference>
<dbReference type="Gene3D" id="1.10.10.10">
    <property type="entry name" value="Winged helix-like DNA-binding domain superfamily/Winged helix DNA-binding domain"/>
    <property type="match status" value="1"/>
</dbReference>
<keyword evidence="5" id="KW-1185">Reference proteome</keyword>
<dbReference type="EMBL" id="MRYD01000016">
    <property type="protein sequence ID" value="OSZ61446.1"/>
    <property type="molecule type" value="Genomic_DNA"/>
</dbReference>
<dbReference type="Pfam" id="PF13185">
    <property type="entry name" value="GAF_2"/>
    <property type="match status" value="1"/>
</dbReference>
<accession>A0ABX3YPQ5</accession>
<dbReference type="InterPro" id="IPR012074">
    <property type="entry name" value="GAF_ANTAR"/>
</dbReference>
<keyword evidence="1" id="KW-0805">Transcription regulation</keyword>
<dbReference type="SMART" id="SM01012">
    <property type="entry name" value="ANTAR"/>
    <property type="match status" value="1"/>
</dbReference>
<gene>
    <name evidence="4" type="ORF">OQI_05500</name>
</gene>
<proteinExistence type="predicted"/>
<feature type="domain" description="ANTAR" evidence="3">
    <location>
        <begin position="179"/>
        <end position="234"/>
    </location>
</feature>
<organism evidence="4 5">
    <name type="scientific">Streptomyces pharetrae CZA14</name>
    <dbReference type="NCBI Taxonomy" id="1144883"/>
    <lineage>
        <taxon>Bacteria</taxon>
        <taxon>Bacillati</taxon>
        <taxon>Actinomycetota</taxon>
        <taxon>Actinomycetes</taxon>
        <taxon>Kitasatosporales</taxon>
        <taxon>Streptomycetaceae</taxon>
        <taxon>Streptomyces</taxon>
    </lineage>
</organism>
<dbReference type="Pfam" id="PF03861">
    <property type="entry name" value="ANTAR"/>
    <property type="match status" value="1"/>
</dbReference>
<name>A0ABX3YPQ5_9ACTN</name>